<reference evidence="3 4" key="1">
    <citation type="submission" date="2019-02" db="EMBL/GenBank/DDBJ databases">
        <title>Bacterial novel species Emticicia sp. 17J42-9 isolated from soil.</title>
        <authorList>
            <person name="Jung H.-Y."/>
        </authorList>
    </citation>
    <scope>NUCLEOTIDE SEQUENCE [LARGE SCALE GENOMIC DNA]</scope>
    <source>
        <strain evidence="3 4">17J42-9</strain>
    </source>
</reference>
<keyword evidence="2" id="KW-0732">Signal</keyword>
<feature type="compositionally biased region" description="Polar residues" evidence="1">
    <location>
        <begin position="70"/>
        <end position="80"/>
    </location>
</feature>
<dbReference type="OrthoDB" id="658990at2"/>
<dbReference type="AlphaFoldDB" id="A0A4Q5M547"/>
<feature type="compositionally biased region" description="Polar residues" evidence="1">
    <location>
        <begin position="49"/>
        <end position="61"/>
    </location>
</feature>
<comment type="caution">
    <text evidence="3">The sequence shown here is derived from an EMBL/GenBank/DDBJ whole genome shotgun (WGS) entry which is preliminary data.</text>
</comment>
<feature type="compositionally biased region" description="Polar residues" evidence="1">
    <location>
        <begin position="131"/>
        <end position="161"/>
    </location>
</feature>
<feature type="chain" id="PRO_5020995624" description="Outer membrane protein beta-barrel domain-containing protein" evidence="2">
    <location>
        <begin position="23"/>
        <end position="327"/>
    </location>
</feature>
<evidence type="ECO:0000256" key="2">
    <source>
        <dbReference type="SAM" id="SignalP"/>
    </source>
</evidence>
<dbReference type="Proteomes" id="UP000293162">
    <property type="component" value="Unassembled WGS sequence"/>
</dbReference>
<organism evidence="3 4">
    <name type="scientific">Emticicia agri</name>
    <dbReference type="NCBI Taxonomy" id="2492393"/>
    <lineage>
        <taxon>Bacteria</taxon>
        <taxon>Pseudomonadati</taxon>
        <taxon>Bacteroidota</taxon>
        <taxon>Cytophagia</taxon>
        <taxon>Cytophagales</taxon>
        <taxon>Leadbetterellaceae</taxon>
        <taxon>Emticicia</taxon>
    </lineage>
</organism>
<keyword evidence="4" id="KW-1185">Reference proteome</keyword>
<feature type="compositionally biased region" description="Low complexity" evidence="1">
    <location>
        <begin position="114"/>
        <end position="130"/>
    </location>
</feature>
<proteinExistence type="predicted"/>
<feature type="region of interest" description="Disordered" evidence="1">
    <location>
        <begin position="21"/>
        <end position="180"/>
    </location>
</feature>
<sequence>MKKYIYCCWLIMFMVVPTMTNAQTSSGSKPLPKKKPATTSKPNAEKKVSNSGGSSGQSLPNKPNADKKVTSNGSGNSVQSLPKKPNTDKRVSANSSSSSAQSLPNKSNADKKVSNTGSSGSVNSQSAVSTTDTKTARPNQSNDNKSATQTKVAHPVQTVQPKSEPVRKYETSSSKRSNFASGGGYAKGDNLLNVGIGLSSYYYGNPIGISFEKGIEKDLSIGGQFDYNSGSYYGYSSGYKAYYLGARGSIHLCRLLKINVDKLDLYAGLGLGYRHFRWNDSYYGNNGGLFFNYFIGGKYYFTEKFGGFTELGYTGLSSVRVGLALKF</sequence>
<feature type="signal peptide" evidence="2">
    <location>
        <begin position="1"/>
        <end position="22"/>
    </location>
</feature>
<gene>
    <name evidence="3" type="ORF">EWM59_01360</name>
</gene>
<evidence type="ECO:0000256" key="1">
    <source>
        <dbReference type="SAM" id="MobiDB-lite"/>
    </source>
</evidence>
<dbReference type="RefSeq" id="WP_130019147.1">
    <property type="nucleotide sequence ID" value="NZ_SEWF01000002.1"/>
</dbReference>
<dbReference type="EMBL" id="SEWF01000002">
    <property type="protein sequence ID" value="RYU97365.1"/>
    <property type="molecule type" value="Genomic_DNA"/>
</dbReference>
<evidence type="ECO:0000313" key="4">
    <source>
        <dbReference type="Proteomes" id="UP000293162"/>
    </source>
</evidence>
<accession>A0A4Q5M547</accession>
<feature type="compositionally biased region" description="Polar residues" evidence="1">
    <location>
        <begin position="171"/>
        <end position="180"/>
    </location>
</feature>
<name>A0A4Q5M547_9BACT</name>
<protein>
    <recommendedName>
        <fullName evidence="5">Outer membrane protein beta-barrel domain-containing protein</fullName>
    </recommendedName>
</protein>
<evidence type="ECO:0008006" key="5">
    <source>
        <dbReference type="Google" id="ProtNLM"/>
    </source>
</evidence>
<evidence type="ECO:0000313" key="3">
    <source>
        <dbReference type="EMBL" id="RYU97365.1"/>
    </source>
</evidence>
<feature type="compositionally biased region" description="Low complexity" evidence="1">
    <location>
        <begin position="92"/>
        <end position="107"/>
    </location>
</feature>